<dbReference type="InterPro" id="IPR001279">
    <property type="entry name" value="Metallo-B-lactamas"/>
</dbReference>
<dbReference type="InterPro" id="IPR036866">
    <property type="entry name" value="RibonucZ/Hydroxyglut_hydro"/>
</dbReference>
<keyword evidence="3" id="KW-1185">Reference proteome</keyword>
<feature type="domain" description="Metallo-beta-lactamase" evidence="1">
    <location>
        <begin position="20"/>
        <end position="222"/>
    </location>
</feature>
<evidence type="ECO:0000259" key="1">
    <source>
        <dbReference type="SMART" id="SM00849"/>
    </source>
</evidence>
<name>A0A1B4FKB8_9BURK</name>
<dbReference type="Pfam" id="PF00753">
    <property type="entry name" value="Lactamase_B"/>
    <property type="match status" value="1"/>
</dbReference>
<dbReference type="Gene3D" id="3.60.15.10">
    <property type="entry name" value="Ribonuclease Z/Hydroxyacylglutathione hydrolase-like"/>
    <property type="match status" value="1"/>
</dbReference>
<accession>A0A1B4FKB8</accession>
<keyword evidence="2" id="KW-0378">Hydrolase</keyword>
<dbReference type="SUPFAM" id="SSF56281">
    <property type="entry name" value="Metallo-hydrolase/oxidoreductase"/>
    <property type="match status" value="1"/>
</dbReference>
<dbReference type="EMBL" id="CP013387">
    <property type="protein sequence ID" value="AOJ04129.1"/>
    <property type="molecule type" value="Genomic_DNA"/>
</dbReference>
<dbReference type="InterPro" id="IPR050855">
    <property type="entry name" value="NDM-1-like"/>
</dbReference>
<dbReference type="Proteomes" id="UP000062519">
    <property type="component" value="Chromosome 2"/>
</dbReference>
<dbReference type="SMART" id="SM00849">
    <property type="entry name" value="Lactamase_B"/>
    <property type="match status" value="1"/>
</dbReference>
<dbReference type="RefSeq" id="WP_059598068.1">
    <property type="nucleotide sequence ID" value="NZ_CP013387.1"/>
</dbReference>
<dbReference type="GO" id="GO:0016787">
    <property type="term" value="F:hydrolase activity"/>
    <property type="evidence" value="ECO:0007669"/>
    <property type="project" value="UniProtKB-KW"/>
</dbReference>
<dbReference type="KEGG" id="buu:WS70_19845"/>
<dbReference type="PANTHER" id="PTHR42951:SF17">
    <property type="entry name" value="METALLO-BETA-LACTAMASE DOMAIN-CONTAINING PROTEIN"/>
    <property type="match status" value="1"/>
</dbReference>
<dbReference type="AlphaFoldDB" id="A0A1B4FKB8"/>
<protein>
    <submittedName>
        <fullName evidence="2">MBL fold metallo-hydrolase</fullName>
    </submittedName>
</protein>
<proteinExistence type="predicted"/>
<evidence type="ECO:0000313" key="2">
    <source>
        <dbReference type="EMBL" id="AOJ04129.1"/>
    </source>
</evidence>
<organism evidence="2 3">
    <name type="scientific">Burkholderia mayonis</name>
    <dbReference type="NCBI Taxonomy" id="1385591"/>
    <lineage>
        <taxon>Bacteria</taxon>
        <taxon>Pseudomonadati</taxon>
        <taxon>Pseudomonadota</taxon>
        <taxon>Betaproteobacteria</taxon>
        <taxon>Burkholderiales</taxon>
        <taxon>Burkholderiaceae</taxon>
        <taxon>Burkholderia</taxon>
        <taxon>pseudomallei group</taxon>
    </lineage>
</organism>
<evidence type="ECO:0000313" key="3">
    <source>
        <dbReference type="Proteomes" id="UP000062519"/>
    </source>
</evidence>
<dbReference type="PANTHER" id="PTHR42951">
    <property type="entry name" value="METALLO-BETA-LACTAMASE DOMAIN-CONTAINING"/>
    <property type="match status" value="1"/>
</dbReference>
<reference evidence="2 3" key="1">
    <citation type="submission" date="2015-12" db="EMBL/GenBank/DDBJ databases">
        <title>Diversity of Burkholderia near neighbor genomes.</title>
        <authorList>
            <person name="Sahl J."/>
            <person name="Wagner D."/>
            <person name="Keim P."/>
        </authorList>
    </citation>
    <scope>NUCLEOTIDE SEQUENCE [LARGE SCALE GENOMIC DNA]</scope>
    <source>
        <strain evidence="2 3">BDU6</strain>
    </source>
</reference>
<sequence length="298" mass="32599">MQHCTPGWIDSQLAIVGSAEVPLYVVVNDEAATLIEGGLSGMTELVWRQLHDLLKDYGGIRHLRYWLITHSHYDHCSLLGTLKARMPWLHVVGSPGTADALQSPSACRTIRKLDAQASVAWEPVAEADLADLSEVPLYPVNPGTALDIGEGMRMRAIALPGHSVCLFGYHCPQLDLLFVSDALGEYHGPTQWLPLVFQDLSAYRQSLAVIERQQAARIALGHHGIVGGDVARHAVRHARAGLAARDDEACAARGDAAATRALAQQWTERYAARSAKVVPRTLHLKSMERMIDLFQRAA</sequence>
<gene>
    <name evidence="2" type="ORF">WS70_19845</name>
</gene>